<dbReference type="SUPFAM" id="SSF101478">
    <property type="entry name" value="ADP-ribosylglycohydrolase"/>
    <property type="match status" value="1"/>
</dbReference>
<dbReference type="RefSeq" id="WP_167036167.1">
    <property type="nucleotide sequence ID" value="NZ_BAAANA010000001.1"/>
</dbReference>
<accession>A0A7Y2LZG3</accession>
<dbReference type="InterPro" id="IPR036705">
    <property type="entry name" value="Ribosyl_crysJ1_sf"/>
</dbReference>
<reference evidence="1 2" key="1">
    <citation type="submission" date="2020-05" db="EMBL/GenBank/DDBJ databases">
        <title>MicrobeNet Type strains.</title>
        <authorList>
            <person name="Nicholson A.C."/>
        </authorList>
    </citation>
    <scope>NUCLEOTIDE SEQUENCE [LARGE SCALE GENOMIC DNA]</scope>
    <source>
        <strain evidence="1 2">JCM 14282</strain>
    </source>
</reference>
<dbReference type="EMBL" id="JABEMB010000008">
    <property type="protein sequence ID" value="NNH03705.1"/>
    <property type="molecule type" value="Genomic_DNA"/>
</dbReference>
<comment type="caution">
    <text evidence="1">The sequence shown here is derived from an EMBL/GenBank/DDBJ whole genome shotgun (WGS) entry which is preliminary data.</text>
</comment>
<proteinExistence type="predicted"/>
<protein>
    <submittedName>
        <fullName evidence="1">ADP-ribosylglycohydrolase family protein</fullName>
    </submittedName>
</protein>
<dbReference type="AlphaFoldDB" id="A0A7Y2LZG3"/>
<gene>
    <name evidence="1" type="ORF">HLA99_07580</name>
</gene>
<organism evidence="1 2">
    <name type="scientific">Microbacterium ulmi</name>
    <dbReference type="NCBI Taxonomy" id="179095"/>
    <lineage>
        <taxon>Bacteria</taxon>
        <taxon>Bacillati</taxon>
        <taxon>Actinomycetota</taxon>
        <taxon>Actinomycetes</taxon>
        <taxon>Micrococcales</taxon>
        <taxon>Microbacteriaceae</taxon>
        <taxon>Microbacterium</taxon>
    </lineage>
</organism>
<dbReference type="InterPro" id="IPR005502">
    <property type="entry name" value="Ribosyl_crysJ1"/>
</dbReference>
<dbReference type="Gene3D" id="1.10.4080.10">
    <property type="entry name" value="ADP-ribosylation/Crystallin J1"/>
    <property type="match status" value="1"/>
</dbReference>
<name>A0A7Y2LZG3_9MICO</name>
<keyword evidence="1" id="KW-0378">Hydrolase</keyword>
<dbReference type="GO" id="GO:0016787">
    <property type="term" value="F:hydrolase activity"/>
    <property type="evidence" value="ECO:0007669"/>
    <property type="project" value="UniProtKB-KW"/>
</dbReference>
<dbReference type="Pfam" id="PF03747">
    <property type="entry name" value="ADP_ribosyl_GH"/>
    <property type="match status" value="1"/>
</dbReference>
<evidence type="ECO:0000313" key="2">
    <source>
        <dbReference type="Proteomes" id="UP000543598"/>
    </source>
</evidence>
<sequence length="436" mass="47738">MHDPLSSYDLVHDELDQRRETGYAVEQHAAAFSALEPDDVEGLEALYLELVSAPRAAGWAYEEPEGLDAIVESLPLDTPVASPSGSELDDRVLGGWLGRIAGCNLGKPVEWGEHWTTSHLRDYLERADAWPLRDYIPVLEPMPAEFELRENWPETTRGRVDGSARDDDIDYAILGLHLLEQHGAGLLPDHVADAWLTLLPYLQVYTAERASYLNLLHNVPVAEVATTRNPYREWIGALIRGDAFGWTNPADPSRAISLAYQDAALSHVANGVYGELWSAALVSSAFGAATVREAFERSLLYVPPRSRLAEALHAVLALRDREVSWDDAIAEIQRSWGHYSWVHTINNAAIIAAGLLWGEDDYSAIVGLTVQGGWDTDSNGATAGSVAGVVLGARALPRHFVEPLHDRTRSALFGFDNSVISDLARRTVALTGVAAR</sequence>
<evidence type="ECO:0000313" key="1">
    <source>
        <dbReference type="EMBL" id="NNH03705.1"/>
    </source>
</evidence>
<keyword evidence="2" id="KW-1185">Reference proteome</keyword>
<dbReference type="Proteomes" id="UP000543598">
    <property type="component" value="Unassembled WGS sequence"/>
</dbReference>